<evidence type="ECO:0000313" key="2">
    <source>
        <dbReference type="EMBL" id="CAL5226358.1"/>
    </source>
</evidence>
<accession>A0ABP1G8L5</accession>
<feature type="transmembrane region" description="Helical" evidence="1">
    <location>
        <begin position="6"/>
        <end position="32"/>
    </location>
</feature>
<organism evidence="2 3">
    <name type="scientific">Coccomyxa viridis</name>
    <dbReference type="NCBI Taxonomy" id="1274662"/>
    <lineage>
        <taxon>Eukaryota</taxon>
        <taxon>Viridiplantae</taxon>
        <taxon>Chlorophyta</taxon>
        <taxon>core chlorophytes</taxon>
        <taxon>Trebouxiophyceae</taxon>
        <taxon>Trebouxiophyceae incertae sedis</taxon>
        <taxon>Coccomyxaceae</taxon>
        <taxon>Coccomyxa</taxon>
    </lineage>
</organism>
<evidence type="ECO:0000313" key="3">
    <source>
        <dbReference type="Proteomes" id="UP001497392"/>
    </source>
</evidence>
<protein>
    <submittedName>
        <fullName evidence="2">G9206 protein</fullName>
    </submittedName>
</protein>
<proteinExistence type="predicted"/>
<dbReference type="EMBL" id="CAXHTA020000016">
    <property type="protein sequence ID" value="CAL5226358.1"/>
    <property type="molecule type" value="Genomic_DNA"/>
</dbReference>
<reference evidence="2 3" key="1">
    <citation type="submission" date="2024-06" db="EMBL/GenBank/DDBJ databases">
        <authorList>
            <person name="Kraege A."/>
            <person name="Thomma B."/>
        </authorList>
    </citation>
    <scope>NUCLEOTIDE SEQUENCE [LARGE SCALE GENOMIC DNA]</scope>
</reference>
<comment type="caution">
    <text evidence="2">The sequence shown here is derived from an EMBL/GenBank/DDBJ whole genome shotgun (WGS) entry which is preliminary data.</text>
</comment>
<gene>
    <name evidence="2" type="primary">g9206</name>
    <name evidence="2" type="ORF">VP750_LOCUS8264</name>
</gene>
<evidence type="ECO:0000256" key="1">
    <source>
        <dbReference type="SAM" id="Phobius"/>
    </source>
</evidence>
<sequence length="131" mass="14873">MDTQYLLSHFFSMLFVMCLLAAFQIVYFHVILSYNVAEGIMGGVVNTLDTSISSVFTNQTAYIKESFLYVARAAQYYVAPLYTYVQALTDRANAAERVNDTGRMYQIWLAEITIACVLMYAMLRIAQVAYP</sequence>
<name>A0ABP1G8L5_9CHLO</name>
<keyword evidence="1" id="KW-0812">Transmembrane</keyword>
<keyword evidence="1" id="KW-1133">Transmembrane helix</keyword>
<feature type="transmembrane region" description="Helical" evidence="1">
    <location>
        <begin position="107"/>
        <end position="130"/>
    </location>
</feature>
<keyword evidence="3" id="KW-1185">Reference proteome</keyword>
<dbReference type="Proteomes" id="UP001497392">
    <property type="component" value="Unassembled WGS sequence"/>
</dbReference>
<keyword evidence="1" id="KW-0472">Membrane</keyword>